<proteinExistence type="predicted"/>
<sequence length="147" mass="16921">MFNVENSLGFLLAKSYQRGWSLFKEKLEPWDMTPPQFALLAFLWQQDGLSQVELSEKSQVDRTTVGGLIDRLERNGIVQRQPHPKDRRAYQIRLTPKGRALEPVLIEAARGATEQFTTGLSVKEIKELTRMLGILRGERIIYEKATY</sequence>
<keyword evidence="3" id="KW-0804">Transcription</keyword>
<protein>
    <submittedName>
        <fullName evidence="5">MarR family transcriptional regulator</fullName>
    </submittedName>
</protein>
<accession>A0ABS5UBM1</accession>
<dbReference type="PROSITE" id="PS50995">
    <property type="entry name" value="HTH_MARR_2"/>
    <property type="match status" value="1"/>
</dbReference>
<dbReference type="SUPFAM" id="SSF46785">
    <property type="entry name" value="Winged helix' DNA-binding domain"/>
    <property type="match status" value="1"/>
</dbReference>
<dbReference type="SMART" id="SM00347">
    <property type="entry name" value="HTH_MARR"/>
    <property type="match status" value="1"/>
</dbReference>
<organism evidence="5 6">
    <name type="scientific">Pelotalea chapellei</name>
    <dbReference type="NCBI Taxonomy" id="44671"/>
    <lineage>
        <taxon>Bacteria</taxon>
        <taxon>Pseudomonadati</taxon>
        <taxon>Thermodesulfobacteriota</taxon>
        <taxon>Desulfuromonadia</taxon>
        <taxon>Geobacterales</taxon>
        <taxon>Geobacteraceae</taxon>
        <taxon>Pelotalea</taxon>
    </lineage>
</organism>
<evidence type="ECO:0000256" key="2">
    <source>
        <dbReference type="ARBA" id="ARBA00023125"/>
    </source>
</evidence>
<dbReference type="RefSeq" id="WP_214300740.1">
    <property type="nucleotide sequence ID" value="NZ_JAHDYS010000016.1"/>
</dbReference>
<evidence type="ECO:0000256" key="3">
    <source>
        <dbReference type="ARBA" id="ARBA00023163"/>
    </source>
</evidence>
<dbReference type="PANTHER" id="PTHR42756:SF1">
    <property type="entry name" value="TRANSCRIPTIONAL REPRESSOR OF EMRAB OPERON"/>
    <property type="match status" value="1"/>
</dbReference>
<dbReference type="Pfam" id="PF01047">
    <property type="entry name" value="MarR"/>
    <property type="match status" value="1"/>
</dbReference>
<keyword evidence="6" id="KW-1185">Reference proteome</keyword>
<dbReference type="InterPro" id="IPR000835">
    <property type="entry name" value="HTH_MarR-typ"/>
</dbReference>
<gene>
    <name evidence="5" type="ORF">KJB30_14900</name>
</gene>
<keyword evidence="1" id="KW-0805">Transcription regulation</keyword>
<evidence type="ECO:0000256" key="1">
    <source>
        <dbReference type="ARBA" id="ARBA00023015"/>
    </source>
</evidence>
<dbReference type="PRINTS" id="PR00598">
    <property type="entry name" value="HTHMARR"/>
</dbReference>
<evidence type="ECO:0000313" key="5">
    <source>
        <dbReference type="EMBL" id="MBT1073080.1"/>
    </source>
</evidence>
<comment type="caution">
    <text evidence="5">The sequence shown here is derived from an EMBL/GenBank/DDBJ whole genome shotgun (WGS) entry which is preliminary data.</text>
</comment>
<dbReference type="InterPro" id="IPR036388">
    <property type="entry name" value="WH-like_DNA-bd_sf"/>
</dbReference>
<dbReference type="PANTHER" id="PTHR42756">
    <property type="entry name" value="TRANSCRIPTIONAL REGULATOR, MARR"/>
    <property type="match status" value="1"/>
</dbReference>
<feature type="domain" description="HTH marR-type" evidence="4">
    <location>
        <begin position="5"/>
        <end position="137"/>
    </location>
</feature>
<dbReference type="EMBL" id="JAHDYS010000016">
    <property type="protein sequence ID" value="MBT1073080.1"/>
    <property type="molecule type" value="Genomic_DNA"/>
</dbReference>
<keyword evidence="2" id="KW-0238">DNA-binding</keyword>
<dbReference type="Gene3D" id="1.10.10.10">
    <property type="entry name" value="Winged helix-like DNA-binding domain superfamily/Winged helix DNA-binding domain"/>
    <property type="match status" value="1"/>
</dbReference>
<name>A0ABS5UBM1_9BACT</name>
<dbReference type="Proteomes" id="UP000784128">
    <property type="component" value="Unassembled WGS sequence"/>
</dbReference>
<dbReference type="InterPro" id="IPR036390">
    <property type="entry name" value="WH_DNA-bd_sf"/>
</dbReference>
<evidence type="ECO:0000259" key="4">
    <source>
        <dbReference type="PROSITE" id="PS50995"/>
    </source>
</evidence>
<reference evidence="5 6" key="1">
    <citation type="submission" date="2021-05" db="EMBL/GenBank/DDBJ databases">
        <title>The draft genome of Geobacter chapellei DSM 13688.</title>
        <authorList>
            <person name="Xu Z."/>
            <person name="Masuda Y."/>
            <person name="Itoh H."/>
            <person name="Senoo K."/>
        </authorList>
    </citation>
    <scope>NUCLEOTIDE SEQUENCE [LARGE SCALE GENOMIC DNA]</scope>
    <source>
        <strain evidence="5 6">DSM 13688</strain>
    </source>
</reference>
<evidence type="ECO:0000313" key="6">
    <source>
        <dbReference type="Proteomes" id="UP000784128"/>
    </source>
</evidence>